<evidence type="ECO:0000313" key="5">
    <source>
        <dbReference type="Proteomes" id="UP001190700"/>
    </source>
</evidence>
<dbReference type="InterPro" id="IPR050317">
    <property type="entry name" value="Plant_Fungal_Acyltransferase"/>
</dbReference>
<evidence type="ECO:0000313" key="4">
    <source>
        <dbReference type="EMBL" id="KAK3237555.1"/>
    </source>
</evidence>
<gene>
    <name evidence="4" type="ORF">CYMTET_52379</name>
</gene>
<accession>A0AAE0BKA7</accession>
<dbReference type="Gene3D" id="3.30.559.10">
    <property type="entry name" value="Chloramphenicol acetyltransferase-like domain"/>
    <property type="match status" value="2"/>
</dbReference>
<reference evidence="4 5" key="1">
    <citation type="journal article" date="2015" name="Genome Biol. Evol.">
        <title>Comparative Genomics of a Bacterivorous Green Alga Reveals Evolutionary Causalities and Consequences of Phago-Mixotrophic Mode of Nutrition.</title>
        <authorList>
            <person name="Burns J.A."/>
            <person name="Paasch A."/>
            <person name="Narechania A."/>
            <person name="Kim E."/>
        </authorList>
    </citation>
    <scope>NUCLEOTIDE SEQUENCE [LARGE SCALE GENOMIC DNA]</scope>
    <source>
        <strain evidence="4 5">PLY_AMNH</strain>
    </source>
</reference>
<evidence type="ECO:0000256" key="2">
    <source>
        <dbReference type="ARBA" id="ARBA00022679"/>
    </source>
</evidence>
<dbReference type="EMBL" id="LGRX02034537">
    <property type="protein sequence ID" value="KAK3237555.1"/>
    <property type="molecule type" value="Genomic_DNA"/>
</dbReference>
<dbReference type="Proteomes" id="UP001190700">
    <property type="component" value="Unassembled WGS sequence"/>
</dbReference>
<evidence type="ECO:0000256" key="1">
    <source>
        <dbReference type="ARBA" id="ARBA00009861"/>
    </source>
</evidence>
<dbReference type="PANTHER" id="PTHR31642">
    <property type="entry name" value="TRICHOTHECENE 3-O-ACETYLTRANSFERASE"/>
    <property type="match status" value="1"/>
</dbReference>
<sequence length="481" mass="53758">MASLRVSSQMPTKALSVFEIGPTRPVSASYPVGPMGALLQFSNPAVIFVYHGHVDVNDFFDGVARALGKYPQLAGTLSRDGRRLRVQVQPSDTATCRIVHDPNLKWNHDNWGGHLTESNLKRYARQLHSNVLWGGKLIDITLTFTHSHSIVGICFNHAVADGATLNDFIRTIWSKSETSDSASSVVHESAAFPDDAFPDDGSPTRELLTRPKRYIYPDFLFVVLWIARCLWETLFNKQVAIYAMYSAATCRSLKMECRAQGASVSTLDILSAHVWREQALLRYATTPRCWKPEYVHWCFYVDLRRAAQCDELIAGNPMALAVVSKRLTDLMEDPPQDTADLIRKEIILVRDNASSIIAQGRSVQGQHALGCVSHEVMAENQIRDNVFFSTAWTGFDFASAYSLPLTCTIFRLQHSSTMLSGIPGMRWFTVFHKSADGICSESIIPQAIHQRMVAQRSAQRSQSSFDERQQSLRFSPAGKAP</sequence>
<dbReference type="GO" id="GO:0044550">
    <property type="term" value="P:secondary metabolite biosynthetic process"/>
    <property type="evidence" value="ECO:0007669"/>
    <property type="project" value="TreeGrafter"/>
</dbReference>
<protein>
    <submittedName>
        <fullName evidence="4">Uncharacterized protein</fullName>
    </submittedName>
</protein>
<comment type="similarity">
    <text evidence="1">Belongs to the plant acyltransferase family.</text>
</comment>
<keyword evidence="2" id="KW-0808">Transferase</keyword>
<dbReference type="PANTHER" id="PTHR31642:SF310">
    <property type="entry name" value="FATTY ALCOHOL:CAFFEOYL-COA ACYLTRANSFERASE"/>
    <property type="match status" value="1"/>
</dbReference>
<proteinExistence type="inferred from homology"/>
<dbReference type="InterPro" id="IPR023213">
    <property type="entry name" value="CAT-like_dom_sf"/>
</dbReference>
<organism evidence="4 5">
    <name type="scientific">Cymbomonas tetramitiformis</name>
    <dbReference type="NCBI Taxonomy" id="36881"/>
    <lineage>
        <taxon>Eukaryota</taxon>
        <taxon>Viridiplantae</taxon>
        <taxon>Chlorophyta</taxon>
        <taxon>Pyramimonadophyceae</taxon>
        <taxon>Pyramimonadales</taxon>
        <taxon>Pyramimonadaceae</taxon>
        <taxon>Cymbomonas</taxon>
    </lineage>
</organism>
<keyword evidence="5" id="KW-1185">Reference proteome</keyword>
<dbReference type="GO" id="GO:0016747">
    <property type="term" value="F:acyltransferase activity, transferring groups other than amino-acyl groups"/>
    <property type="evidence" value="ECO:0007669"/>
    <property type="project" value="TreeGrafter"/>
</dbReference>
<dbReference type="AlphaFoldDB" id="A0AAE0BKA7"/>
<evidence type="ECO:0000256" key="3">
    <source>
        <dbReference type="SAM" id="MobiDB-lite"/>
    </source>
</evidence>
<comment type="caution">
    <text evidence="4">The sequence shown here is derived from an EMBL/GenBank/DDBJ whole genome shotgun (WGS) entry which is preliminary data.</text>
</comment>
<name>A0AAE0BKA7_9CHLO</name>
<feature type="region of interest" description="Disordered" evidence="3">
    <location>
        <begin position="458"/>
        <end position="481"/>
    </location>
</feature>